<evidence type="ECO:0000256" key="4">
    <source>
        <dbReference type="ARBA" id="ARBA00023163"/>
    </source>
</evidence>
<name>W9J802_FUSOX</name>
<evidence type="ECO:0000256" key="2">
    <source>
        <dbReference type="ARBA" id="ARBA00023015"/>
    </source>
</evidence>
<gene>
    <name evidence="6" type="ORF">FOZG_18131</name>
</gene>
<reference evidence="6" key="2">
    <citation type="submission" date="2012-06" db="EMBL/GenBank/DDBJ databases">
        <title>Annotation of the Genome Sequence of Fusarium oxysporum Fo47.</title>
        <authorList>
            <consortium name="The Broad Institute Genomics Platform"/>
            <person name="Ma L.-J."/>
            <person name="Corby-Kistler H."/>
            <person name="Broz K."/>
            <person name="Gale L.R."/>
            <person name="Jonkers W."/>
            <person name="O'Donnell K."/>
            <person name="Ploetz R."/>
            <person name="Steinberg C."/>
            <person name="Schwartz D.C."/>
            <person name="VanEtten H."/>
            <person name="Zhou S."/>
            <person name="Young S.K."/>
            <person name="Zeng Q."/>
            <person name="Gargeya S."/>
            <person name="Fitzgerald M."/>
            <person name="Abouelleil A."/>
            <person name="Alvarado L."/>
            <person name="Chapman S.B."/>
            <person name="Gainer-Dewar J."/>
            <person name="Goldberg J."/>
            <person name="Griggs A."/>
            <person name="Gujja S."/>
            <person name="Hansen M."/>
            <person name="Howarth C."/>
            <person name="Imamovic A."/>
            <person name="Ireland A."/>
            <person name="Larimer J."/>
            <person name="McCowan C."/>
            <person name="Murphy C."/>
            <person name="Pearson M."/>
            <person name="Poon T.W."/>
            <person name="Priest M."/>
            <person name="Roberts A."/>
            <person name="Saif S."/>
            <person name="Shea T."/>
            <person name="Sykes S."/>
            <person name="Wortman J."/>
            <person name="Nusbaum C."/>
            <person name="Birren B."/>
        </authorList>
    </citation>
    <scope>NUCLEOTIDE SEQUENCE</scope>
    <source>
        <strain evidence="6">Fo47</strain>
    </source>
</reference>
<keyword evidence="4" id="KW-0804">Transcription</keyword>
<dbReference type="VEuPathDB" id="FungiDB:FOZG_18131"/>
<dbReference type="PROSITE" id="PS50048">
    <property type="entry name" value="ZN2_CY6_FUNGAL_2"/>
    <property type="match status" value="1"/>
</dbReference>
<sequence length="623" mass="69470">MGACDACKRRKVKCDNADPCANCSISRISCQHRIVPRKRGRPAKSSSRQLSQEETCESIEETTADLINDSPVNSLSEQDAASDPQATNIPEALATPFSSGTLATPASVSTVLRETLGQGSVAAFSTVSRNQFVPDAAHIFQKLAAAVNHQLADKGETIATCAHKCVDIFMQYLFPNTPIAHEPTLRSAAALFDLDGDFLSSEDDETPSIETLRALTLITALCTLVNSAVSQGLFSTSKSLTWLFYDASRATLRLYEEYDLEFPHSTSYNIRIWQSAALQNSTGRDRASWHIHGEGILLAVRARLYDENAISRLSQLEAQLLRLNFWLMYLADKTAAAFEARPSMIPNDYLAEKLTLREQGDQDSSQLDLSRPCNGHSLERRLITGFHLKRRLWAAAADMISELRLFSTRNQVFLANTEVDRPDISGLVERYLNFVEHVDHLPEWHQSPQRALEGVEAQVAEYQAASYWAQRSNIMSVYHCMKLVILQKCIEMAVPEVVGLNQDPIAWAMQKLETAREFIREVQMAPFACFKVQGEPAVSLQFSSAFAFDLFCGIFLLTRVMGQVERVRRVGSILLAIVNNAPTPTIEIRARSLFEQLLDILANLDSKASDNLEVLSYFVDMCQ</sequence>
<proteinExistence type="predicted"/>
<dbReference type="PANTHER" id="PTHR31668:SF26">
    <property type="entry name" value="GLUCOSE TRANSPORT TRANSCRIPTION REGULATOR RGT1-RELATED"/>
    <property type="match status" value="1"/>
</dbReference>
<keyword evidence="3" id="KW-0238">DNA-binding</keyword>
<evidence type="ECO:0000256" key="1">
    <source>
        <dbReference type="ARBA" id="ARBA00022723"/>
    </source>
</evidence>
<dbReference type="PANTHER" id="PTHR31668">
    <property type="entry name" value="GLUCOSE TRANSPORT TRANSCRIPTION REGULATOR RGT1-RELATED-RELATED"/>
    <property type="match status" value="1"/>
</dbReference>
<dbReference type="CDD" id="cd12148">
    <property type="entry name" value="fungal_TF_MHR"/>
    <property type="match status" value="1"/>
</dbReference>
<dbReference type="InterPro" id="IPR050797">
    <property type="entry name" value="Carb_Metab_Trans_Reg"/>
</dbReference>
<keyword evidence="5" id="KW-0539">Nucleus</keyword>
<dbReference type="Proteomes" id="UP000030766">
    <property type="component" value="Unassembled WGS sequence"/>
</dbReference>
<dbReference type="Gene3D" id="4.10.240.10">
    <property type="entry name" value="Zn(2)-C6 fungal-type DNA-binding domain"/>
    <property type="match status" value="1"/>
</dbReference>
<dbReference type="SMART" id="SM00066">
    <property type="entry name" value="GAL4"/>
    <property type="match status" value="1"/>
</dbReference>
<evidence type="ECO:0000313" key="6">
    <source>
        <dbReference type="EMBL" id="EWZ28167.1"/>
    </source>
</evidence>
<dbReference type="AlphaFoldDB" id="W9J802"/>
<dbReference type="GO" id="GO:0008270">
    <property type="term" value="F:zinc ion binding"/>
    <property type="evidence" value="ECO:0007669"/>
    <property type="project" value="InterPro"/>
</dbReference>
<dbReference type="GO" id="GO:0003677">
    <property type="term" value="F:DNA binding"/>
    <property type="evidence" value="ECO:0007669"/>
    <property type="project" value="UniProtKB-KW"/>
</dbReference>
<dbReference type="InterPro" id="IPR001138">
    <property type="entry name" value="Zn2Cys6_DnaBD"/>
</dbReference>
<dbReference type="GO" id="GO:0000981">
    <property type="term" value="F:DNA-binding transcription factor activity, RNA polymerase II-specific"/>
    <property type="evidence" value="ECO:0007669"/>
    <property type="project" value="InterPro"/>
</dbReference>
<dbReference type="InterPro" id="IPR036864">
    <property type="entry name" value="Zn2-C6_fun-type_DNA-bd_sf"/>
</dbReference>
<keyword evidence="2" id="KW-0805">Transcription regulation</keyword>
<dbReference type="HOGENOM" id="CLU_020223_2_1_1"/>
<dbReference type="Pfam" id="PF00172">
    <property type="entry name" value="Zn_clus"/>
    <property type="match status" value="1"/>
</dbReference>
<dbReference type="CDD" id="cd00067">
    <property type="entry name" value="GAL4"/>
    <property type="match status" value="1"/>
</dbReference>
<organism evidence="6">
    <name type="scientific">Fusarium oxysporum Fo47</name>
    <dbReference type="NCBI Taxonomy" id="660027"/>
    <lineage>
        <taxon>Eukaryota</taxon>
        <taxon>Fungi</taxon>
        <taxon>Dikarya</taxon>
        <taxon>Ascomycota</taxon>
        <taxon>Pezizomycotina</taxon>
        <taxon>Sordariomycetes</taxon>
        <taxon>Hypocreomycetidae</taxon>
        <taxon>Hypocreales</taxon>
        <taxon>Nectriaceae</taxon>
        <taxon>Fusarium</taxon>
        <taxon>Fusarium oxysporum species complex</taxon>
    </lineage>
</organism>
<evidence type="ECO:0000256" key="3">
    <source>
        <dbReference type="ARBA" id="ARBA00023125"/>
    </source>
</evidence>
<dbReference type="EMBL" id="JH717933">
    <property type="protein sequence ID" value="EWZ28167.1"/>
    <property type="molecule type" value="Genomic_DNA"/>
</dbReference>
<reference evidence="6" key="1">
    <citation type="submission" date="2011-06" db="EMBL/GenBank/DDBJ databases">
        <title>The Genome Sequence of Fusarium oxysporum Fo47.</title>
        <authorList>
            <consortium name="The Broad Institute Genome Sequencing Platform"/>
            <person name="Ma L.-J."/>
            <person name="Gale L.R."/>
            <person name="Schwartz D.C."/>
            <person name="Zhou S."/>
            <person name="Corby-Kistler H."/>
            <person name="Young S.K."/>
            <person name="Zeng Q."/>
            <person name="Gargeya S."/>
            <person name="Fitzgerald M."/>
            <person name="Haas B."/>
            <person name="Abouelleil A."/>
            <person name="Alvarado L."/>
            <person name="Arachchi H.M."/>
            <person name="Berlin A."/>
            <person name="Brown A."/>
            <person name="Chapman S.B."/>
            <person name="Chen Z."/>
            <person name="Dunbar C."/>
            <person name="Freedman E."/>
            <person name="Gearin G."/>
            <person name="Gellesch M."/>
            <person name="Goldberg J."/>
            <person name="Griggs A."/>
            <person name="Gujja S."/>
            <person name="Heiman D."/>
            <person name="Howarth C."/>
            <person name="Larson L."/>
            <person name="Lui A."/>
            <person name="MacDonald P.J.P."/>
            <person name="Mehta T."/>
            <person name="Montmayeur A."/>
            <person name="Murphy C."/>
            <person name="Neiman D."/>
            <person name="Pearson M."/>
            <person name="Priest M."/>
            <person name="Roberts A."/>
            <person name="Saif S."/>
            <person name="Shea T."/>
            <person name="Shenoy N."/>
            <person name="Sisk P."/>
            <person name="Stolte C."/>
            <person name="Sykes S."/>
            <person name="Wortman J."/>
            <person name="Nusbaum C."/>
            <person name="Birren B."/>
        </authorList>
    </citation>
    <scope>NUCLEOTIDE SEQUENCE [LARGE SCALE GENOMIC DNA]</scope>
    <source>
        <strain evidence="6">Fo47</strain>
    </source>
</reference>
<evidence type="ECO:0000256" key="5">
    <source>
        <dbReference type="ARBA" id="ARBA00023242"/>
    </source>
</evidence>
<keyword evidence="1" id="KW-0479">Metal-binding</keyword>
<dbReference type="PROSITE" id="PS00463">
    <property type="entry name" value="ZN2_CY6_FUNGAL_1"/>
    <property type="match status" value="1"/>
</dbReference>
<accession>W9J802</accession>
<dbReference type="SUPFAM" id="SSF57701">
    <property type="entry name" value="Zn2/Cys6 DNA-binding domain"/>
    <property type="match status" value="1"/>
</dbReference>
<protein>
    <submittedName>
        <fullName evidence="6">Uncharacterized protein</fullName>
    </submittedName>
</protein>